<gene>
    <name evidence="2" type="ORF">Sv326_1353</name>
</gene>
<dbReference type="KEGG" id="flt:Sv326_1353"/>
<protein>
    <recommendedName>
        <fullName evidence="1">MYM-type domain-containing protein</fullName>
    </recommendedName>
</protein>
<evidence type="ECO:0000313" key="3">
    <source>
        <dbReference type="Proteomes" id="UP000510821"/>
    </source>
</evidence>
<dbReference type="Proteomes" id="UP000510821">
    <property type="component" value="Plasmid pSv326-1"/>
</dbReference>
<dbReference type="EMBL" id="CP058999">
    <property type="protein sequence ID" value="QLJ53528.1"/>
    <property type="molecule type" value="Genomic_DNA"/>
</dbReference>
<dbReference type="GO" id="GO:0008270">
    <property type="term" value="F:zinc ion binding"/>
    <property type="evidence" value="ECO:0007669"/>
    <property type="project" value="InterPro"/>
</dbReference>
<accession>A0A7D5XMM3</accession>
<sequence length="44" mass="4900">MEKERKVKCAVCGKVKPPCIFISTNGKVFEFCSVGCREKYGDAI</sequence>
<geneLocation type="plasmid" evidence="3">
    <name>psv326-1</name>
</geneLocation>
<evidence type="ECO:0000259" key="1">
    <source>
        <dbReference type="Pfam" id="PF06467"/>
    </source>
</evidence>
<proteinExistence type="predicted"/>
<keyword evidence="2" id="KW-0614">Plasmid</keyword>
<feature type="domain" description="MYM-type" evidence="1">
    <location>
        <begin position="6"/>
        <end position="40"/>
    </location>
</feature>
<evidence type="ECO:0000313" key="2">
    <source>
        <dbReference type="EMBL" id="QLJ53528.1"/>
    </source>
</evidence>
<dbReference type="AlphaFoldDB" id="A0A7D5XMM3"/>
<organism evidence="2 3">
    <name type="scientific">Fermentimicrarchaeum limneticum</name>
    <dbReference type="NCBI Taxonomy" id="2795018"/>
    <lineage>
        <taxon>Archaea</taxon>
        <taxon>Candidatus Micrarchaeota</taxon>
        <taxon>Candidatus Fermentimicrarchaeales</taxon>
        <taxon>Candidatus Fermentimicrarchaeaceae</taxon>
        <taxon>Candidatus Fermentimicrarchaeum</taxon>
    </lineage>
</organism>
<dbReference type="InterPro" id="IPR010507">
    <property type="entry name" value="Znf_MYM"/>
</dbReference>
<reference evidence="3" key="1">
    <citation type="submission" date="2020-07" db="EMBL/GenBank/DDBJ databases">
        <title>Metabolic diversity and evolutionary history of the archaeal phylum ###Micrarchaeota### uncovered from a freshwater lake metagenome.</title>
        <authorList>
            <person name="Kadnikov V.V."/>
            <person name="Savvichev A.S."/>
            <person name="Mardanov A.V."/>
            <person name="Beletsky A.V."/>
            <person name="Chupakov A.V."/>
            <person name="Kokryatskaya N.M."/>
            <person name="Pimenov N.V."/>
            <person name="Ravin N.V."/>
        </authorList>
    </citation>
    <scope>NUCLEOTIDE SEQUENCE [LARGE SCALE GENOMIC DNA]</scope>
    <source>
        <plasmid evidence="3">psv326-1</plasmid>
    </source>
</reference>
<dbReference type="Pfam" id="PF06467">
    <property type="entry name" value="zf-FCS"/>
    <property type="match status" value="1"/>
</dbReference>
<name>A0A7D5XMM3_FERL1</name>